<accession>A0A6J2WRH4</accession>
<dbReference type="AlphaFoldDB" id="A0A6J2WRH4"/>
<dbReference type="PANTHER" id="PTHR33488:SF2">
    <property type="entry name" value="EARLY ENDOSOME ANTIGEN 1-LIKE"/>
    <property type="match status" value="1"/>
</dbReference>
<proteinExistence type="predicted"/>
<organism evidence="2 3">
    <name type="scientific">Chanos chanos</name>
    <name type="common">Milkfish</name>
    <name type="synonym">Mugil chanos</name>
    <dbReference type="NCBI Taxonomy" id="29144"/>
    <lineage>
        <taxon>Eukaryota</taxon>
        <taxon>Metazoa</taxon>
        <taxon>Chordata</taxon>
        <taxon>Craniata</taxon>
        <taxon>Vertebrata</taxon>
        <taxon>Euteleostomi</taxon>
        <taxon>Actinopterygii</taxon>
        <taxon>Neopterygii</taxon>
        <taxon>Teleostei</taxon>
        <taxon>Ostariophysi</taxon>
        <taxon>Gonorynchiformes</taxon>
        <taxon>Chanidae</taxon>
        <taxon>Chanos</taxon>
    </lineage>
</organism>
<feature type="coiled-coil region" evidence="1">
    <location>
        <begin position="171"/>
        <end position="226"/>
    </location>
</feature>
<feature type="coiled-coil region" evidence="1">
    <location>
        <begin position="629"/>
        <end position="671"/>
    </location>
</feature>
<keyword evidence="1" id="KW-0175">Coiled coil</keyword>
<dbReference type="OrthoDB" id="5406275at2759"/>
<evidence type="ECO:0000256" key="1">
    <source>
        <dbReference type="SAM" id="Coils"/>
    </source>
</evidence>
<dbReference type="PANTHER" id="PTHR33488">
    <property type="entry name" value="ZGC:162509"/>
    <property type="match status" value="1"/>
</dbReference>
<protein>
    <submittedName>
        <fullName evidence="3">Uncharacterized protein LOC115826659</fullName>
    </submittedName>
</protein>
<dbReference type="RefSeq" id="XP_030646401.1">
    <property type="nucleotide sequence ID" value="XM_030790541.1"/>
</dbReference>
<gene>
    <name evidence="3" type="primary">LOC115826659</name>
</gene>
<keyword evidence="2" id="KW-1185">Reference proteome</keyword>
<evidence type="ECO:0000313" key="3">
    <source>
        <dbReference type="RefSeq" id="XP_030646401.1"/>
    </source>
</evidence>
<dbReference type="InParanoid" id="A0A6J2WRH4"/>
<feature type="coiled-coil region" evidence="1">
    <location>
        <begin position="468"/>
        <end position="499"/>
    </location>
</feature>
<dbReference type="Proteomes" id="UP000504632">
    <property type="component" value="Chromosome 13"/>
</dbReference>
<evidence type="ECO:0000313" key="2">
    <source>
        <dbReference type="Proteomes" id="UP000504632"/>
    </source>
</evidence>
<reference evidence="3" key="1">
    <citation type="submission" date="2025-08" db="UniProtKB">
        <authorList>
            <consortium name="RefSeq"/>
        </authorList>
    </citation>
    <scope>IDENTIFICATION</scope>
</reference>
<name>A0A6J2WRH4_CHACN</name>
<sequence length="684" mass="76726">MALATPSNVAQSNLSACKDDTNLRAKWEVYLSPAPLSIAVLGELVYVSSSDDFSINKNPPKDGFKFIRYPESFRACLMQVCNAGWRAFNEAHKNMDQIRLYTLQVPEHIKTCMELTVQDDDELVQEFLPDELRQIDHIVTECSQLATSTESKFDNVIKLIGELLEACVNAKQGHDAELEDVKKQMEEAKLKEQSAREASKRADEAFKKMDERLAEAEKSYKESIDKLPNGWELFGMQLVNSISEASISVASGIAQMMLVINNFRHIPTGTTTAGTTPSTDSKVIAVSAETAEPAKDDTTTELLASINILSQSHTLLLLCGKLKEFLDADQIQWSKVYDQKSSSVKSDFLRKIFAEIKDKTVKEQECQSKVDALKICDKGIDICTNMAKYAPEGKTEDAKIKELVKDINDLNDSALAFDYNNKIFSNRPDSAVSPPHFSQIQKNSEGDGPVGRYIATAQFNVEQRKAEVSRLTQMYEKSLENMEKKKQELTDILIMIQNLGTKEIDFNTKIKILIKGLEAMGRVKEQWQKTACFFQMVSNIVKTTLSTTMAAFKLTVEKATSKGKTYTKSKYVKDKIYLRAVTASNCTNLVSMISTTYTQVSEEYLMPCISTLGRLMTMDPNGNSFRTDYENLQQSCQKAEEGLINLARKNKVDFESQCQAAATELKEIMEEKRAVQSGDTVEKM</sequence>
<dbReference type="GeneID" id="115826659"/>